<feature type="non-terminal residue" evidence="2">
    <location>
        <position position="90"/>
    </location>
</feature>
<evidence type="ECO:0000313" key="3">
    <source>
        <dbReference type="Proteomes" id="UP001066276"/>
    </source>
</evidence>
<organism evidence="2 3">
    <name type="scientific">Pleurodeles waltl</name>
    <name type="common">Iberian ribbed newt</name>
    <dbReference type="NCBI Taxonomy" id="8319"/>
    <lineage>
        <taxon>Eukaryota</taxon>
        <taxon>Metazoa</taxon>
        <taxon>Chordata</taxon>
        <taxon>Craniata</taxon>
        <taxon>Vertebrata</taxon>
        <taxon>Euteleostomi</taxon>
        <taxon>Amphibia</taxon>
        <taxon>Batrachia</taxon>
        <taxon>Caudata</taxon>
        <taxon>Salamandroidea</taxon>
        <taxon>Salamandridae</taxon>
        <taxon>Pleurodelinae</taxon>
        <taxon>Pleurodeles</taxon>
    </lineage>
</organism>
<name>A0AAV7VJK1_PLEWA</name>
<protein>
    <recommendedName>
        <fullName evidence="4">Prolactin receptor</fullName>
    </recommendedName>
</protein>
<comment type="caution">
    <text evidence="2">The sequence shown here is derived from an EMBL/GenBank/DDBJ whole genome shotgun (WGS) entry which is preliminary data.</text>
</comment>
<gene>
    <name evidence="2" type="ORF">NDU88_004743</name>
</gene>
<evidence type="ECO:0000256" key="1">
    <source>
        <dbReference type="SAM" id="MobiDB-lite"/>
    </source>
</evidence>
<feature type="compositionally biased region" description="Basic and acidic residues" evidence="1">
    <location>
        <begin position="1"/>
        <end position="11"/>
    </location>
</feature>
<dbReference type="AlphaFoldDB" id="A0AAV7VJK1"/>
<feature type="non-terminal residue" evidence="2">
    <location>
        <position position="1"/>
    </location>
</feature>
<keyword evidence="3" id="KW-1185">Reference proteome</keyword>
<accession>A0AAV7VJK1</accession>
<evidence type="ECO:0008006" key="4">
    <source>
        <dbReference type="Google" id="ProtNLM"/>
    </source>
</evidence>
<dbReference type="Proteomes" id="UP001066276">
    <property type="component" value="Chromosome 2_1"/>
</dbReference>
<proteinExistence type="predicted"/>
<sequence length="90" mass="10553">EPEKETEDHGFPRHKKKMENEKMDSLIVDQKHNQPNSTKLHRLDAINIHTSSSSTKLNKLDCFHHLEKVVTMRTFWEEKASEPESIQEGD</sequence>
<dbReference type="EMBL" id="JANPWB010000003">
    <property type="protein sequence ID" value="KAJ1200922.1"/>
    <property type="molecule type" value="Genomic_DNA"/>
</dbReference>
<evidence type="ECO:0000313" key="2">
    <source>
        <dbReference type="EMBL" id="KAJ1200922.1"/>
    </source>
</evidence>
<reference evidence="2" key="1">
    <citation type="journal article" date="2022" name="bioRxiv">
        <title>Sequencing and chromosome-scale assembly of the giantPleurodeles waltlgenome.</title>
        <authorList>
            <person name="Brown T."/>
            <person name="Elewa A."/>
            <person name="Iarovenko S."/>
            <person name="Subramanian E."/>
            <person name="Araus A.J."/>
            <person name="Petzold A."/>
            <person name="Susuki M."/>
            <person name="Suzuki K.-i.T."/>
            <person name="Hayashi T."/>
            <person name="Toyoda A."/>
            <person name="Oliveira C."/>
            <person name="Osipova E."/>
            <person name="Leigh N.D."/>
            <person name="Simon A."/>
            <person name="Yun M.H."/>
        </authorList>
    </citation>
    <scope>NUCLEOTIDE SEQUENCE</scope>
    <source>
        <strain evidence="2">20211129_DDA</strain>
        <tissue evidence="2">Liver</tissue>
    </source>
</reference>
<feature type="region of interest" description="Disordered" evidence="1">
    <location>
        <begin position="1"/>
        <end position="25"/>
    </location>
</feature>